<keyword evidence="1" id="KW-1133">Transmembrane helix</keyword>
<keyword evidence="1" id="KW-0472">Membrane</keyword>
<feature type="transmembrane region" description="Helical" evidence="1">
    <location>
        <begin position="350"/>
        <end position="368"/>
    </location>
</feature>
<dbReference type="Pfam" id="PF06580">
    <property type="entry name" value="His_kinase"/>
    <property type="match status" value="1"/>
</dbReference>
<protein>
    <submittedName>
        <fullName evidence="4">Uncharacterized protein</fullName>
    </submittedName>
</protein>
<name>A0A3B7MI21_9BACT</name>
<keyword evidence="5" id="KW-1185">Reference proteome</keyword>
<dbReference type="KEGG" id="pseg:D3H65_02185"/>
<dbReference type="InterPro" id="IPR010559">
    <property type="entry name" value="Sig_transdc_His_kin_internal"/>
</dbReference>
<dbReference type="InterPro" id="IPR036890">
    <property type="entry name" value="HATPase_C_sf"/>
</dbReference>
<evidence type="ECO:0000259" key="3">
    <source>
        <dbReference type="Pfam" id="PF06580"/>
    </source>
</evidence>
<evidence type="ECO:0000313" key="5">
    <source>
        <dbReference type="Proteomes" id="UP000263900"/>
    </source>
</evidence>
<feature type="domain" description="Signal transduction histidine kinase internal region" evidence="3">
    <location>
        <begin position="389"/>
        <end position="465"/>
    </location>
</feature>
<keyword evidence="1" id="KW-0812">Transmembrane</keyword>
<dbReference type="RefSeq" id="WP_119048687.1">
    <property type="nucleotide sequence ID" value="NZ_CP032157.1"/>
</dbReference>
<dbReference type="Proteomes" id="UP000263900">
    <property type="component" value="Chromosome"/>
</dbReference>
<feature type="domain" description="Histidine kinase/HSP90-like ATPase" evidence="2">
    <location>
        <begin position="487"/>
        <end position="581"/>
    </location>
</feature>
<sequence>MHHLKNNRGWLMGMLLFPQGMLGSTSAEAQTRSAPFGHNFLFELYTITSRAMVTEPVYTLIPDTAVYRIYDKLEEGAERGVVKNRSKSPLLLGVKLNPSLTRFSGNNVQSVTKEYPSYRIADSSEAILIAMGITIDNKDQYRYHVVENDSVELVPWSPVAKLEQQFGARQPYAFLGRFKAPGKTILVEVVHVKDYRIRDGVLFDWRTNLQPVLAQITLGMRRDYFNLAYLQRNRHYATRFDPQTGVPLDFAFPVDSVEQIILQLERRESVAYAVYLLKEIAGRRDTVFLGMVNQAGQFALDKGMYTPAGRYEVRIESQSRMPVWDEASMIKIPFEVLPSPEAKTLAWRQIVPWLLGALVLVLLLFAAYRQYSRRLVRRAAQQRSMIQLQLKSIRSQLNPHFMFNALGSIQNLMNKNNQLLANLYLAKFAGLTRKVLNTSEQELISLEEELKIADDYLQMEQLRFGFQYELQVAANINQANTGIPSMLLQPFIENAVKHGLAALKDQGKIIVSVQQKGHDLVFVVQDNGAGFRIDEVAGKESSWGLKLSQERVDLINRVYKDQPASLQFFSEPGNTTVTLTLTNWSRP</sequence>
<dbReference type="GO" id="GO:0016020">
    <property type="term" value="C:membrane"/>
    <property type="evidence" value="ECO:0007669"/>
    <property type="project" value="InterPro"/>
</dbReference>
<dbReference type="EMBL" id="CP032157">
    <property type="protein sequence ID" value="AXY72849.1"/>
    <property type="molecule type" value="Genomic_DNA"/>
</dbReference>
<dbReference type="InterPro" id="IPR050640">
    <property type="entry name" value="Bact_2-comp_sensor_kinase"/>
</dbReference>
<dbReference type="Gene3D" id="3.30.565.10">
    <property type="entry name" value="Histidine kinase-like ATPase, C-terminal domain"/>
    <property type="match status" value="1"/>
</dbReference>
<dbReference type="PANTHER" id="PTHR34220">
    <property type="entry name" value="SENSOR HISTIDINE KINASE YPDA"/>
    <property type="match status" value="1"/>
</dbReference>
<evidence type="ECO:0000259" key="2">
    <source>
        <dbReference type="Pfam" id="PF02518"/>
    </source>
</evidence>
<dbReference type="SUPFAM" id="SSF55874">
    <property type="entry name" value="ATPase domain of HSP90 chaperone/DNA topoisomerase II/histidine kinase"/>
    <property type="match status" value="1"/>
</dbReference>
<dbReference type="GO" id="GO:0000155">
    <property type="term" value="F:phosphorelay sensor kinase activity"/>
    <property type="evidence" value="ECO:0007669"/>
    <property type="project" value="InterPro"/>
</dbReference>
<proteinExistence type="predicted"/>
<dbReference type="OrthoDB" id="9809670at2"/>
<dbReference type="AlphaFoldDB" id="A0A3B7MI21"/>
<dbReference type="Pfam" id="PF02518">
    <property type="entry name" value="HATPase_c"/>
    <property type="match status" value="1"/>
</dbReference>
<gene>
    <name evidence="4" type="ORF">D3H65_02185</name>
</gene>
<dbReference type="InterPro" id="IPR003594">
    <property type="entry name" value="HATPase_dom"/>
</dbReference>
<dbReference type="PANTHER" id="PTHR34220:SF7">
    <property type="entry name" value="SENSOR HISTIDINE KINASE YPDA"/>
    <property type="match status" value="1"/>
</dbReference>
<evidence type="ECO:0000256" key="1">
    <source>
        <dbReference type="SAM" id="Phobius"/>
    </source>
</evidence>
<evidence type="ECO:0000313" key="4">
    <source>
        <dbReference type="EMBL" id="AXY72849.1"/>
    </source>
</evidence>
<reference evidence="4 5" key="1">
    <citation type="submission" date="2018-09" db="EMBL/GenBank/DDBJ databases">
        <title>Genome sequencing of strain 6GH32-13.</title>
        <authorList>
            <person name="Weon H.-Y."/>
            <person name="Heo J."/>
            <person name="Kwon S.-W."/>
        </authorList>
    </citation>
    <scope>NUCLEOTIDE SEQUENCE [LARGE SCALE GENOMIC DNA]</scope>
    <source>
        <strain evidence="4 5">5GH32-13</strain>
    </source>
</reference>
<organism evidence="4 5">
    <name type="scientific">Paraflavitalea soli</name>
    <dbReference type="NCBI Taxonomy" id="2315862"/>
    <lineage>
        <taxon>Bacteria</taxon>
        <taxon>Pseudomonadati</taxon>
        <taxon>Bacteroidota</taxon>
        <taxon>Chitinophagia</taxon>
        <taxon>Chitinophagales</taxon>
        <taxon>Chitinophagaceae</taxon>
        <taxon>Paraflavitalea</taxon>
    </lineage>
</organism>
<accession>A0A3B7MI21</accession>